<keyword evidence="6" id="KW-0238">DNA-binding</keyword>
<keyword evidence="3" id="KW-0227">DNA damage</keyword>
<evidence type="ECO:0000313" key="10">
    <source>
        <dbReference type="Proteomes" id="UP000652427"/>
    </source>
</evidence>
<name>A0ABX2N4N2_9SPHN</name>
<comment type="similarity">
    <text evidence="1 8">Belongs to the SOS response-associated peptidase family.</text>
</comment>
<keyword evidence="10" id="KW-1185">Reference proteome</keyword>
<dbReference type="EMBL" id="JABWMH010000003">
    <property type="protein sequence ID" value="NVD28639.1"/>
    <property type="molecule type" value="Genomic_DNA"/>
</dbReference>
<dbReference type="InterPro" id="IPR003738">
    <property type="entry name" value="SRAP"/>
</dbReference>
<keyword evidence="7" id="KW-0456">Lyase</keyword>
<evidence type="ECO:0000256" key="6">
    <source>
        <dbReference type="ARBA" id="ARBA00023125"/>
    </source>
</evidence>
<gene>
    <name evidence="9" type="ORF">HUO14_12130</name>
</gene>
<evidence type="ECO:0000256" key="8">
    <source>
        <dbReference type="RuleBase" id="RU364100"/>
    </source>
</evidence>
<organism evidence="9 10">
    <name type="scientific">Parasphingorhabdus flavimaris</name>
    <dbReference type="NCBI Taxonomy" id="266812"/>
    <lineage>
        <taxon>Bacteria</taxon>
        <taxon>Pseudomonadati</taxon>
        <taxon>Pseudomonadota</taxon>
        <taxon>Alphaproteobacteria</taxon>
        <taxon>Sphingomonadales</taxon>
        <taxon>Sphingomonadaceae</taxon>
        <taxon>Parasphingorhabdus</taxon>
    </lineage>
</organism>
<dbReference type="PANTHER" id="PTHR13604:SF0">
    <property type="entry name" value="ABASIC SITE PROCESSING PROTEIN HMCES"/>
    <property type="match status" value="1"/>
</dbReference>
<evidence type="ECO:0000256" key="1">
    <source>
        <dbReference type="ARBA" id="ARBA00008136"/>
    </source>
</evidence>
<evidence type="ECO:0000256" key="3">
    <source>
        <dbReference type="ARBA" id="ARBA00022763"/>
    </source>
</evidence>
<keyword evidence="5" id="KW-0190">Covalent protein-DNA linkage</keyword>
<dbReference type="SUPFAM" id="SSF143081">
    <property type="entry name" value="BB1717-like"/>
    <property type="match status" value="1"/>
</dbReference>
<dbReference type="Proteomes" id="UP000652427">
    <property type="component" value="Unassembled WGS sequence"/>
</dbReference>
<accession>A0ABX2N4N2</accession>
<sequence length="178" mass="19912">MKKLFGEFEGSRSNIPSYDAIYPDQEAPVLTATGGRHSLVNMTWGVPGWKEGMRPITNVRNLTSNFWKNMLVDPQQRCLGPVTAFCEWTGKKGSKKKVWFGLKDEPLFSFAGIWRETHTGPRMAFLTCEPNSLVELVHPKAMPVILKPDDYGGWLSGGYDDAVSLAKPFDADAMEILE</sequence>
<dbReference type="PANTHER" id="PTHR13604">
    <property type="entry name" value="DC12-RELATED"/>
    <property type="match status" value="1"/>
</dbReference>
<dbReference type="Pfam" id="PF02586">
    <property type="entry name" value="SRAP"/>
    <property type="match status" value="1"/>
</dbReference>
<keyword evidence="2 8" id="KW-0645">Protease</keyword>
<evidence type="ECO:0000256" key="5">
    <source>
        <dbReference type="ARBA" id="ARBA00023124"/>
    </source>
</evidence>
<evidence type="ECO:0000256" key="2">
    <source>
        <dbReference type="ARBA" id="ARBA00022670"/>
    </source>
</evidence>
<proteinExistence type="inferred from homology"/>
<reference evidence="9 10" key="1">
    <citation type="submission" date="2020-06" db="EMBL/GenBank/DDBJ databases">
        <authorList>
            <person name="Kim S.-J."/>
            <person name="Park S.-J."/>
        </authorList>
    </citation>
    <scope>NUCLEOTIDE SEQUENCE [LARGE SCALE GENOMIC DNA]</scope>
    <source>
        <strain evidence="9 10">SW-151</strain>
    </source>
</reference>
<dbReference type="InterPro" id="IPR036590">
    <property type="entry name" value="SRAP-like"/>
</dbReference>
<evidence type="ECO:0000256" key="7">
    <source>
        <dbReference type="ARBA" id="ARBA00023239"/>
    </source>
</evidence>
<comment type="caution">
    <text evidence="9">The sequence shown here is derived from an EMBL/GenBank/DDBJ whole genome shotgun (WGS) entry which is preliminary data.</text>
</comment>
<protein>
    <recommendedName>
        <fullName evidence="8">Abasic site processing protein</fullName>
        <ecNumber evidence="8">3.4.-.-</ecNumber>
    </recommendedName>
</protein>
<dbReference type="EC" id="3.4.-.-" evidence="8"/>
<keyword evidence="4 8" id="KW-0378">Hydrolase</keyword>
<evidence type="ECO:0000256" key="4">
    <source>
        <dbReference type="ARBA" id="ARBA00022801"/>
    </source>
</evidence>
<dbReference type="Gene3D" id="3.90.1680.10">
    <property type="entry name" value="SOS response associated peptidase-like"/>
    <property type="match status" value="1"/>
</dbReference>
<evidence type="ECO:0000313" key="9">
    <source>
        <dbReference type="EMBL" id="NVD28639.1"/>
    </source>
</evidence>